<reference evidence="2 3" key="1">
    <citation type="journal article" date="2019" name="ISME J.">
        <title>Evolution in action: habitat transition from sediment to the pelagial leads to genome streamlining in Methylophilaceae.</title>
        <authorList>
            <person name="Salcher M."/>
            <person name="Schaefle D."/>
            <person name="Kaspar M."/>
            <person name="Neuenschwander S.M."/>
            <person name="Ghai R."/>
        </authorList>
    </citation>
    <scope>NUCLEOTIDE SEQUENCE [LARGE SCALE GENOMIC DNA]</scope>
    <source>
        <strain evidence="2 3">MMS-RI-1</strain>
    </source>
</reference>
<proteinExistence type="predicted"/>
<sequence length="381" mass="43427">MTYSIVTIIDTEGMPQKQRDSVVSFCAAIFLIFTLPSHADIDKESLKSSSNLKLSGYLESYYVNPRHNDGDLPNYVYSYQQTEQLNINLGLIQAKYSSDAVRANLGIASGTFMRANYAKESGVLNNLYQANIGFRLSDHQQWWLDMGVLPSHIGLETAKGNENWALTRSLMADNTPYFETGAKLSFTSQDQRWTVAGLVLNGWQRIRRQADNTLPAIGHLISYQSPSGILINSSSFIGSDTPDHDRKMRYFHHFNMQIPMTEQLQMQLAWDIGAEQAEKSSSRYYVWHAPLIQARYQWNPEWSMTARLEAYQDPKEVMIQRVGDRGFRASAFSSNIDFRPNTSIMYRIELKKINVSGDDSYEATHQSHDNLLLTTLLALEF</sequence>
<dbReference type="Pfam" id="PF07642">
    <property type="entry name" value="BBP2"/>
    <property type="match status" value="1"/>
</dbReference>
<name>A0AAE6KNX6_9PROT</name>
<keyword evidence="3" id="KW-1185">Reference proteome</keyword>
<protein>
    <submittedName>
        <fullName evidence="2">Porin</fullName>
    </submittedName>
</protein>
<dbReference type="InterPro" id="IPR011486">
    <property type="entry name" value="BBP2"/>
</dbReference>
<dbReference type="RefSeq" id="WP_139882988.1">
    <property type="nucleotide sequence ID" value="NZ_CP040986.1"/>
</dbReference>
<keyword evidence="1" id="KW-0472">Membrane</keyword>
<evidence type="ECO:0000256" key="1">
    <source>
        <dbReference type="SAM" id="Phobius"/>
    </source>
</evidence>
<keyword evidence="1" id="KW-1133">Transmembrane helix</keyword>
<evidence type="ECO:0000313" key="3">
    <source>
        <dbReference type="Proteomes" id="UP000312102"/>
    </source>
</evidence>
<organism evidence="2 3">
    <name type="scientific">Candidatus Methylopumilus rimovensis</name>
    <dbReference type="NCBI Taxonomy" id="2588535"/>
    <lineage>
        <taxon>Bacteria</taxon>
        <taxon>Pseudomonadati</taxon>
        <taxon>Pseudomonadota</taxon>
        <taxon>Betaproteobacteria</taxon>
        <taxon>Nitrosomonadales</taxon>
        <taxon>Methylophilaceae</taxon>
        <taxon>Candidatus Methylopumilus</taxon>
    </lineage>
</organism>
<keyword evidence="1" id="KW-0812">Transmembrane</keyword>
<dbReference type="EMBL" id="CP040986">
    <property type="protein sequence ID" value="QDD13319.1"/>
    <property type="molecule type" value="Genomic_DNA"/>
</dbReference>
<dbReference type="KEGG" id="mrk:FIT61_02420"/>
<gene>
    <name evidence="2" type="ORF">FIT61_02420</name>
</gene>
<dbReference type="Proteomes" id="UP000312102">
    <property type="component" value="Chromosome"/>
</dbReference>
<accession>A0AAE6KNX6</accession>
<evidence type="ECO:0000313" key="2">
    <source>
        <dbReference type="EMBL" id="QDD13319.1"/>
    </source>
</evidence>
<feature type="transmembrane region" description="Helical" evidence="1">
    <location>
        <begin position="21"/>
        <end position="39"/>
    </location>
</feature>
<dbReference type="AlphaFoldDB" id="A0AAE6KNX6"/>